<evidence type="ECO:0000259" key="2">
    <source>
        <dbReference type="Pfam" id="PF00534"/>
    </source>
</evidence>
<reference evidence="4" key="1">
    <citation type="journal article" date="2019" name="Int. J. Syst. Evol. Microbiol.">
        <title>The Global Catalogue of Microorganisms (GCM) 10K type strain sequencing project: providing services to taxonomists for standard genome sequencing and annotation.</title>
        <authorList>
            <consortium name="The Broad Institute Genomics Platform"/>
            <consortium name="The Broad Institute Genome Sequencing Center for Infectious Disease"/>
            <person name="Wu L."/>
            <person name="Ma J."/>
        </authorList>
    </citation>
    <scope>NUCLEOTIDE SEQUENCE [LARGE SCALE GENOMIC DNA]</scope>
    <source>
        <strain evidence="4">KCTC 42984</strain>
    </source>
</reference>
<name>A0ABV7ILF6_9SPHN</name>
<dbReference type="PANTHER" id="PTHR46401:SF2">
    <property type="entry name" value="GLYCOSYLTRANSFERASE WBBK-RELATED"/>
    <property type="match status" value="1"/>
</dbReference>
<dbReference type="RefSeq" id="WP_379508888.1">
    <property type="nucleotide sequence ID" value="NZ_JBHRTQ010000004.1"/>
</dbReference>
<organism evidence="3 4">
    <name type="scientific">Novosphingobium bradum</name>
    <dbReference type="NCBI Taxonomy" id="1737444"/>
    <lineage>
        <taxon>Bacteria</taxon>
        <taxon>Pseudomonadati</taxon>
        <taxon>Pseudomonadota</taxon>
        <taxon>Alphaproteobacteria</taxon>
        <taxon>Sphingomonadales</taxon>
        <taxon>Sphingomonadaceae</taxon>
        <taxon>Novosphingobium</taxon>
    </lineage>
</organism>
<dbReference type="EMBL" id="JBHRTQ010000004">
    <property type="protein sequence ID" value="MFC3173506.1"/>
    <property type="molecule type" value="Genomic_DNA"/>
</dbReference>
<keyword evidence="4" id="KW-1185">Reference proteome</keyword>
<dbReference type="PANTHER" id="PTHR46401">
    <property type="entry name" value="GLYCOSYLTRANSFERASE WBBK-RELATED"/>
    <property type="match status" value="1"/>
</dbReference>
<dbReference type="SUPFAM" id="SSF53756">
    <property type="entry name" value="UDP-Glycosyltransferase/glycogen phosphorylase"/>
    <property type="match status" value="1"/>
</dbReference>
<keyword evidence="1" id="KW-0808">Transferase</keyword>
<proteinExistence type="predicted"/>
<protein>
    <submittedName>
        <fullName evidence="3">Glycosyltransferase family 4 protein</fullName>
    </submittedName>
</protein>
<comment type="caution">
    <text evidence="3">The sequence shown here is derived from an EMBL/GenBank/DDBJ whole genome shotgun (WGS) entry which is preliminary data.</text>
</comment>
<evidence type="ECO:0000313" key="3">
    <source>
        <dbReference type="EMBL" id="MFC3173506.1"/>
    </source>
</evidence>
<feature type="domain" description="Glycosyl transferase family 1" evidence="2">
    <location>
        <begin position="209"/>
        <end position="356"/>
    </location>
</feature>
<dbReference type="Gene3D" id="3.40.50.2000">
    <property type="entry name" value="Glycogen Phosphorylase B"/>
    <property type="match status" value="2"/>
</dbReference>
<evidence type="ECO:0000256" key="1">
    <source>
        <dbReference type="ARBA" id="ARBA00022679"/>
    </source>
</evidence>
<dbReference type="CDD" id="cd03809">
    <property type="entry name" value="GT4_MtfB-like"/>
    <property type="match status" value="1"/>
</dbReference>
<accession>A0ABV7ILF6</accession>
<dbReference type="Proteomes" id="UP001595604">
    <property type="component" value="Unassembled WGS sequence"/>
</dbReference>
<gene>
    <name evidence="3" type="ORF">ACFOD9_04500</name>
</gene>
<dbReference type="InterPro" id="IPR001296">
    <property type="entry name" value="Glyco_trans_1"/>
</dbReference>
<evidence type="ECO:0000313" key="4">
    <source>
        <dbReference type="Proteomes" id="UP001595604"/>
    </source>
</evidence>
<dbReference type="Pfam" id="PF00534">
    <property type="entry name" value="Glycos_transf_1"/>
    <property type="match status" value="1"/>
</dbReference>
<sequence length="380" mass="39334">MGAHFQLNGKFLAAPPTGVHRVAGELANALAGLIAAGHPAARGLSLEALVPRDGLARAKALRLPVRELAPLAGIPWEQLTLPLAHRGEGRGTLLNLCNIGPVLARDAVTMIHDVQVLLSPGSYTAAFRAWYRLVQPALARRHRLLLTVSAYSRAQIVAAGLAPPERIAVVPNGVDHVLATPADPAILARLDLNSGTGLASGMGLNAGGYVLALANTQAHKNVGLLLRAFARPELADLKLVLFGAQDRAAFVRAGHPVPANAVFAGRTSDGELRALMEQALCLAFPSTTEGFGLPPLEAMLLGCPAIVAPCGALPEVCGGAALTAPEDDPAAWAGLIAALARDSALRAALARAGRQRAAGFTWQRSAIVLAEVLGSLHLRG</sequence>